<dbReference type="Proteomes" id="UP001355207">
    <property type="component" value="Chromosome 2"/>
</dbReference>
<dbReference type="CDD" id="cd18186">
    <property type="entry name" value="BTB_POZ_ZBTB_KLHL-like"/>
    <property type="match status" value="1"/>
</dbReference>
<feature type="domain" description="BTB" evidence="1">
    <location>
        <begin position="35"/>
        <end position="96"/>
    </location>
</feature>
<dbReference type="InterPro" id="IPR000210">
    <property type="entry name" value="BTB/POZ_dom"/>
</dbReference>
<evidence type="ECO:0000259" key="1">
    <source>
        <dbReference type="PROSITE" id="PS50097"/>
    </source>
</evidence>
<dbReference type="EMBL" id="CP144099">
    <property type="protein sequence ID" value="WWC86646.1"/>
    <property type="molecule type" value="Genomic_DNA"/>
</dbReference>
<dbReference type="Gene3D" id="3.30.710.10">
    <property type="entry name" value="Potassium Channel Kv1.1, Chain A"/>
    <property type="match status" value="1"/>
</dbReference>
<name>A0AAX4JNK6_9TREE</name>
<keyword evidence="3" id="KW-1185">Reference proteome</keyword>
<proteinExistence type="predicted"/>
<dbReference type="PROSITE" id="PS50097">
    <property type="entry name" value="BTB"/>
    <property type="match status" value="1"/>
</dbReference>
<dbReference type="SUPFAM" id="SSF54695">
    <property type="entry name" value="POZ domain"/>
    <property type="match status" value="1"/>
</dbReference>
<dbReference type="RefSeq" id="XP_066073409.1">
    <property type="nucleotide sequence ID" value="XM_066217312.1"/>
</dbReference>
<sequence>MPSGTYLPKPKTKRLNAMAKIGHDKPQISSAYNACDADLVLASAGNIEFKVHSYMLKANSSVFRDILCDSAFISSSKPIDVDVSSKNLTYFLDAMYKYPTPTIDTWENAKVVLELCDKYDCEFISVRIRNTLKQVVSQDPWGAFCFASHHDDLKMARRALKGLYNDEERCINTSETISVKDASMPTMPHLLGYFSLDRSNQIYNEQKNRYEPNWFDIGHQFQPRKS</sequence>
<evidence type="ECO:0000313" key="2">
    <source>
        <dbReference type="EMBL" id="WWC86646.1"/>
    </source>
</evidence>
<dbReference type="Pfam" id="PF00651">
    <property type="entry name" value="BTB"/>
    <property type="match status" value="1"/>
</dbReference>
<accession>A0AAX4JNK6</accession>
<dbReference type="SMART" id="SM00225">
    <property type="entry name" value="BTB"/>
    <property type="match status" value="1"/>
</dbReference>
<gene>
    <name evidence="2" type="ORF">L201_001523</name>
</gene>
<reference evidence="2 3" key="1">
    <citation type="submission" date="2024-01" db="EMBL/GenBank/DDBJ databases">
        <title>Comparative genomics of Cryptococcus and Kwoniella reveals pathogenesis evolution and contrasting modes of karyotype evolution via chromosome fusion or intercentromeric recombination.</title>
        <authorList>
            <person name="Coelho M.A."/>
            <person name="David-Palma M."/>
            <person name="Shea T."/>
            <person name="Bowers K."/>
            <person name="McGinley-Smith S."/>
            <person name="Mohammad A.W."/>
            <person name="Gnirke A."/>
            <person name="Yurkov A.M."/>
            <person name="Nowrousian M."/>
            <person name="Sun S."/>
            <person name="Cuomo C.A."/>
            <person name="Heitman J."/>
        </authorList>
    </citation>
    <scope>NUCLEOTIDE SEQUENCE [LARGE SCALE GENOMIC DNA]</scope>
    <source>
        <strain evidence="2 3">CBS 6074</strain>
    </source>
</reference>
<dbReference type="InterPro" id="IPR011333">
    <property type="entry name" value="SKP1/BTB/POZ_sf"/>
</dbReference>
<evidence type="ECO:0000313" key="3">
    <source>
        <dbReference type="Proteomes" id="UP001355207"/>
    </source>
</evidence>
<dbReference type="AlphaFoldDB" id="A0AAX4JNK6"/>
<dbReference type="GeneID" id="91092195"/>
<protein>
    <recommendedName>
        <fullName evidence="1">BTB domain-containing protein</fullName>
    </recommendedName>
</protein>
<organism evidence="2 3">
    <name type="scientific">Kwoniella dendrophila CBS 6074</name>
    <dbReference type="NCBI Taxonomy" id="1295534"/>
    <lineage>
        <taxon>Eukaryota</taxon>
        <taxon>Fungi</taxon>
        <taxon>Dikarya</taxon>
        <taxon>Basidiomycota</taxon>
        <taxon>Agaricomycotina</taxon>
        <taxon>Tremellomycetes</taxon>
        <taxon>Tremellales</taxon>
        <taxon>Cryptococcaceae</taxon>
        <taxon>Kwoniella</taxon>
    </lineage>
</organism>